<dbReference type="GO" id="GO:0016740">
    <property type="term" value="F:transferase activity"/>
    <property type="evidence" value="ECO:0007669"/>
    <property type="project" value="UniProtKB-KW"/>
</dbReference>
<dbReference type="OrthoDB" id="4524722at2"/>
<sequence length="370" mass="39770">MYAAPSPVIPRRPPHPGGRSGGVSGGGPDERPRRARGPAAAPPAANGLDFSGPRGERLRHALAVVQDVCPEFSAVRLLGDNGRCLVLAGMSGRRAVAAKLLLDPGGSDADAFRRDIAVHRGFARHRPPVRVPRLVADDPYRCLLVTEFVPGRPTAGARHPYAPAAGDLRATLSAVTRLGGWQPPAGLFPDVVNYPAWVARYHTLGFLTDRDVSDLTTLLHGLGSRGRHELPRELNHGGALLSDVLMSPAGPVLINWSAAGWYLPGYDLATLWAGLRNAPLTRRQISHSAQAAGPRGRDAFLVNLTLFLTREIRRCEEAVQQAVRQAEAPRQAGAEGGGPSLGEKRRQLLRRLHEDWSLARRAVRAAVGTR</sequence>
<evidence type="ECO:0000256" key="1">
    <source>
        <dbReference type="SAM" id="MobiDB-lite"/>
    </source>
</evidence>
<evidence type="ECO:0000313" key="2">
    <source>
        <dbReference type="EMBL" id="ARQ71822.1"/>
    </source>
</evidence>
<organism evidence="2 3">
    <name type="scientific">Streptomyces marincola</name>
    <dbReference type="NCBI Taxonomy" id="2878388"/>
    <lineage>
        <taxon>Bacteria</taxon>
        <taxon>Bacillati</taxon>
        <taxon>Actinomycetota</taxon>
        <taxon>Actinomycetes</taxon>
        <taxon>Kitasatosporales</taxon>
        <taxon>Streptomycetaceae</taxon>
        <taxon>Streptomyces</taxon>
    </lineage>
</organism>
<accession>A0A1W7D476</accession>
<protein>
    <submittedName>
        <fullName evidence="2">Phosphotransferase</fullName>
    </submittedName>
</protein>
<dbReference type="KEGG" id="smao:CAG99_25990"/>
<dbReference type="InterPro" id="IPR011009">
    <property type="entry name" value="Kinase-like_dom_sf"/>
</dbReference>
<keyword evidence="3" id="KW-1185">Reference proteome</keyword>
<proteinExistence type="predicted"/>
<feature type="compositionally biased region" description="Gly residues" evidence="1">
    <location>
        <begin position="18"/>
        <end position="27"/>
    </location>
</feature>
<dbReference type="Proteomes" id="UP000194218">
    <property type="component" value="Chromosome"/>
</dbReference>
<dbReference type="EMBL" id="CP021121">
    <property type="protein sequence ID" value="ARQ71822.1"/>
    <property type="molecule type" value="Genomic_DNA"/>
</dbReference>
<keyword evidence="2" id="KW-0808">Transferase</keyword>
<name>A0A1W7D476_9ACTN</name>
<reference evidence="2 3" key="1">
    <citation type="submission" date="2017-05" db="EMBL/GenBank/DDBJ databases">
        <title>Complete genome sequence of Streptomyces sp. SCSIO 03032 revealed the diverse biosynthetic pathways for its bioactive secondary metabolites.</title>
        <authorList>
            <person name="Ma L."/>
            <person name="Zhu Y."/>
            <person name="Zhang W."/>
            <person name="Zhang G."/>
            <person name="Tian X."/>
            <person name="Zhang S."/>
            <person name="Zhang C."/>
        </authorList>
    </citation>
    <scope>NUCLEOTIDE SEQUENCE [LARGE SCALE GENOMIC DNA]</scope>
    <source>
        <strain evidence="2 3">SCSIO 03032</strain>
    </source>
</reference>
<dbReference type="SUPFAM" id="SSF56112">
    <property type="entry name" value="Protein kinase-like (PK-like)"/>
    <property type="match status" value="1"/>
</dbReference>
<dbReference type="AlphaFoldDB" id="A0A1W7D476"/>
<evidence type="ECO:0000313" key="3">
    <source>
        <dbReference type="Proteomes" id="UP000194218"/>
    </source>
</evidence>
<dbReference type="RefSeq" id="WP_086161659.1">
    <property type="nucleotide sequence ID" value="NZ_CP021121.1"/>
</dbReference>
<feature type="region of interest" description="Disordered" evidence="1">
    <location>
        <begin position="1"/>
        <end position="52"/>
    </location>
</feature>
<gene>
    <name evidence="2" type="ORF">CAG99_25990</name>
</gene>